<proteinExistence type="predicted"/>
<keyword evidence="5" id="KW-1185">Reference proteome</keyword>
<dbReference type="SMART" id="SM00609">
    <property type="entry name" value="VIT"/>
    <property type="match status" value="1"/>
</dbReference>
<name>J0WS35_AURST</name>
<sequence>MARPPHGLAFQSVDGATTFLPLIAVDVHATVVDTSAHVVVTQQFRQNGQSSDARYIFPTPASAAICAFRMETSAGRVVRARVKELSQAKDEYEKAVAKDRWAGLLQEVEPDAFVMSVGAIPAGEDVTVTVTFVQDLPQDDLASEIRFSFPTHIAERYGAVPTELQRGSSSPHSAILRIAVDIEMTSPIDRIWSPTHPITVRASSMSPSTFASVVEIDANSPISLNKDFVVSIRSADVAKPRCVAEVDERRNSVALSLTLVPHLGMETILEQEYIFLIDRSGSMLEDNRIEFAKSALQIFLRSLPAEHTLFNIVSFGSHCLPMWPTSRNYSPHMLDYATVQVDAMQADMGGTEIYSALLHAIQTRNTRIPASIFVLTDGKIWHTDRVLSFVRSQVQAAGPSNYIRVFSIGVGDGASTELCEGLARVGNGICFMASLAEDIAGRCAFLLKAARVQPSGNLNGLSVDWGSASSIQQAPSTIPDVFPDTRYVVSAILGGSTSAPHSVTLFGQTPSGTTITTSFPVHVLSQKARRTRLLHVLAARRLIMELDDQNSSILPLDNKSVYGQKTELGERIVYLSEEYQLASRYAAFVAVDVDDGDGTEDRDHDESDADDANEGGSESFQTPETLPSELEDEVNLGRSNRQSDGGLENDHPRPPGESQQHSSESLPQDSGQLLPNSESPTTTYTDADGSSTTYAILPSRSRNAFRSAAGAVMFVAGAFVHYVPAMEDFAEIITLSSGPARPIPLSQVFRRPPPRLSPPRQRLIQQRPAQSQEKVTQIARLQAHNGSFSLSPSLGALMARDPAPFLERCRAAKPQALADEDAWATILVLAFLRVRLAESRHVWEGLWTKAIEYASKCVSGGSLVIMQLVDQATALL</sequence>
<dbReference type="Proteomes" id="UP000006514">
    <property type="component" value="Unassembled WGS sequence"/>
</dbReference>
<dbReference type="Gene3D" id="3.40.50.410">
    <property type="entry name" value="von Willebrand factor, type A domain"/>
    <property type="match status" value="1"/>
</dbReference>
<dbReference type="KEGG" id="adl:AURDEDRAFT_176049"/>
<feature type="domain" description="VIT" evidence="3">
    <location>
        <begin position="6"/>
        <end position="134"/>
    </location>
</feature>
<organism evidence="4 5">
    <name type="scientific">Auricularia subglabra (strain TFB-10046 / SS5)</name>
    <name type="common">White-rot fungus</name>
    <name type="synonym">Auricularia delicata (strain TFB10046)</name>
    <dbReference type="NCBI Taxonomy" id="717982"/>
    <lineage>
        <taxon>Eukaryota</taxon>
        <taxon>Fungi</taxon>
        <taxon>Dikarya</taxon>
        <taxon>Basidiomycota</taxon>
        <taxon>Agaricomycotina</taxon>
        <taxon>Agaricomycetes</taxon>
        <taxon>Auriculariales</taxon>
        <taxon>Auriculariaceae</taxon>
        <taxon>Auricularia</taxon>
    </lineage>
</organism>
<dbReference type="InterPro" id="IPR013694">
    <property type="entry name" value="VIT"/>
</dbReference>
<dbReference type="PROSITE" id="PS51468">
    <property type="entry name" value="VIT"/>
    <property type="match status" value="1"/>
</dbReference>
<dbReference type="OMA" id="FNVIRFD"/>
<dbReference type="SMART" id="SM00327">
    <property type="entry name" value="VWA"/>
    <property type="match status" value="1"/>
</dbReference>
<evidence type="ECO:0000313" key="4">
    <source>
        <dbReference type="EMBL" id="EJD34882.1"/>
    </source>
</evidence>
<dbReference type="PANTHER" id="PTHR45737:SF6">
    <property type="entry name" value="VON WILLEBRAND FACTOR A DOMAIN-CONTAINING PROTEIN 5A"/>
    <property type="match status" value="1"/>
</dbReference>
<evidence type="ECO:0000259" key="3">
    <source>
        <dbReference type="PROSITE" id="PS51468"/>
    </source>
</evidence>
<protein>
    <recommendedName>
        <fullName evidence="6">VIT-domain-containing protein</fullName>
    </recommendedName>
</protein>
<dbReference type="PROSITE" id="PS50234">
    <property type="entry name" value="VWFA"/>
    <property type="match status" value="1"/>
</dbReference>
<dbReference type="InterPro" id="IPR036465">
    <property type="entry name" value="vWFA_dom_sf"/>
</dbReference>
<feature type="compositionally biased region" description="Polar residues" evidence="1">
    <location>
        <begin position="657"/>
        <end position="691"/>
    </location>
</feature>
<reference evidence="5" key="1">
    <citation type="journal article" date="2012" name="Science">
        <title>The Paleozoic origin of enzymatic lignin decomposition reconstructed from 31 fungal genomes.</title>
        <authorList>
            <person name="Floudas D."/>
            <person name="Binder M."/>
            <person name="Riley R."/>
            <person name="Barry K."/>
            <person name="Blanchette R.A."/>
            <person name="Henrissat B."/>
            <person name="Martinez A.T."/>
            <person name="Otillar R."/>
            <person name="Spatafora J.W."/>
            <person name="Yadav J.S."/>
            <person name="Aerts A."/>
            <person name="Benoit I."/>
            <person name="Boyd A."/>
            <person name="Carlson A."/>
            <person name="Copeland A."/>
            <person name="Coutinho P.M."/>
            <person name="de Vries R.P."/>
            <person name="Ferreira P."/>
            <person name="Findley K."/>
            <person name="Foster B."/>
            <person name="Gaskell J."/>
            <person name="Glotzer D."/>
            <person name="Gorecki P."/>
            <person name="Heitman J."/>
            <person name="Hesse C."/>
            <person name="Hori C."/>
            <person name="Igarashi K."/>
            <person name="Jurgens J.A."/>
            <person name="Kallen N."/>
            <person name="Kersten P."/>
            <person name="Kohler A."/>
            <person name="Kuees U."/>
            <person name="Kumar T.K.A."/>
            <person name="Kuo A."/>
            <person name="LaButti K."/>
            <person name="Larrondo L.F."/>
            <person name="Lindquist E."/>
            <person name="Ling A."/>
            <person name="Lombard V."/>
            <person name="Lucas S."/>
            <person name="Lundell T."/>
            <person name="Martin R."/>
            <person name="McLaughlin D.J."/>
            <person name="Morgenstern I."/>
            <person name="Morin E."/>
            <person name="Murat C."/>
            <person name="Nagy L.G."/>
            <person name="Nolan M."/>
            <person name="Ohm R.A."/>
            <person name="Patyshakuliyeva A."/>
            <person name="Rokas A."/>
            <person name="Ruiz-Duenas F.J."/>
            <person name="Sabat G."/>
            <person name="Salamov A."/>
            <person name="Samejima M."/>
            <person name="Schmutz J."/>
            <person name="Slot J.C."/>
            <person name="St John F."/>
            <person name="Stenlid J."/>
            <person name="Sun H."/>
            <person name="Sun S."/>
            <person name="Syed K."/>
            <person name="Tsang A."/>
            <person name="Wiebenga A."/>
            <person name="Young D."/>
            <person name="Pisabarro A."/>
            <person name="Eastwood D.C."/>
            <person name="Martin F."/>
            <person name="Cullen D."/>
            <person name="Grigoriev I.V."/>
            <person name="Hibbett D.S."/>
        </authorList>
    </citation>
    <scope>NUCLEOTIDE SEQUENCE [LARGE SCALE GENOMIC DNA]</scope>
    <source>
        <strain evidence="5">TFB10046</strain>
    </source>
</reference>
<evidence type="ECO:0000313" key="5">
    <source>
        <dbReference type="Proteomes" id="UP000006514"/>
    </source>
</evidence>
<feature type="domain" description="VWFA" evidence="2">
    <location>
        <begin position="272"/>
        <end position="461"/>
    </location>
</feature>
<dbReference type="Pfam" id="PF13768">
    <property type="entry name" value="VWA_3"/>
    <property type="match status" value="1"/>
</dbReference>
<evidence type="ECO:0000259" key="2">
    <source>
        <dbReference type="PROSITE" id="PS50234"/>
    </source>
</evidence>
<dbReference type="AlphaFoldDB" id="J0WS35"/>
<gene>
    <name evidence="4" type="ORF">AURDEDRAFT_176049</name>
</gene>
<dbReference type="PANTHER" id="PTHR45737">
    <property type="entry name" value="VON WILLEBRAND FACTOR A DOMAIN-CONTAINING PROTEIN 5A"/>
    <property type="match status" value="1"/>
</dbReference>
<dbReference type="InterPro" id="IPR002035">
    <property type="entry name" value="VWF_A"/>
</dbReference>
<dbReference type="SUPFAM" id="SSF53300">
    <property type="entry name" value="vWA-like"/>
    <property type="match status" value="1"/>
</dbReference>
<dbReference type="Pfam" id="PF08487">
    <property type="entry name" value="VIT"/>
    <property type="match status" value="1"/>
</dbReference>
<feature type="region of interest" description="Disordered" evidence="1">
    <location>
        <begin position="595"/>
        <end position="691"/>
    </location>
</feature>
<dbReference type="InParanoid" id="J0WS35"/>
<evidence type="ECO:0008006" key="6">
    <source>
        <dbReference type="Google" id="ProtNLM"/>
    </source>
</evidence>
<evidence type="ECO:0000256" key="1">
    <source>
        <dbReference type="SAM" id="MobiDB-lite"/>
    </source>
</evidence>
<feature type="compositionally biased region" description="Polar residues" evidence="1">
    <location>
        <begin position="616"/>
        <end position="625"/>
    </location>
</feature>
<dbReference type="eggNOG" id="ENOG502QRPK">
    <property type="taxonomic scope" value="Eukaryota"/>
</dbReference>
<accession>J0WS35</accession>
<dbReference type="OrthoDB" id="1729737at2759"/>
<dbReference type="EMBL" id="JH687915">
    <property type="protein sequence ID" value="EJD34882.1"/>
    <property type="molecule type" value="Genomic_DNA"/>
</dbReference>